<dbReference type="GeneID" id="34782466"/>
<reference evidence="8" key="1">
    <citation type="submission" date="2014-09" db="EMBL/GenBank/DDBJ databases">
        <authorList>
            <person name="Illeghems K.G."/>
        </authorList>
    </citation>
    <scope>NUCLEOTIDE SEQUENCE [LARGE SCALE GENOMIC DNA]</scope>
    <source>
        <strain evidence="8">108B</strain>
    </source>
</reference>
<feature type="transmembrane region" description="Helical" evidence="6">
    <location>
        <begin position="348"/>
        <end position="367"/>
    </location>
</feature>
<dbReference type="InterPro" id="IPR045225">
    <property type="entry name" value="Uracil/uridine/allantoin_perm"/>
</dbReference>
<feature type="transmembrane region" description="Helical" evidence="6">
    <location>
        <begin position="227"/>
        <end position="246"/>
    </location>
</feature>
<dbReference type="PANTHER" id="PTHR30618">
    <property type="entry name" value="NCS1 FAMILY PURINE/PYRIMIDINE TRANSPORTER"/>
    <property type="match status" value="1"/>
</dbReference>
<feature type="transmembrane region" description="Helical" evidence="6">
    <location>
        <begin position="454"/>
        <end position="474"/>
    </location>
</feature>
<dbReference type="Pfam" id="PF02133">
    <property type="entry name" value="Transp_cyt_pur"/>
    <property type="match status" value="1"/>
</dbReference>
<evidence type="ECO:0000256" key="4">
    <source>
        <dbReference type="ARBA" id="ARBA00022989"/>
    </source>
</evidence>
<feature type="transmembrane region" description="Helical" evidence="6">
    <location>
        <begin position="92"/>
        <end position="109"/>
    </location>
</feature>
<dbReference type="Gene3D" id="1.10.4160.10">
    <property type="entry name" value="Hydantoin permease"/>
    <property type="match status" value="1"/>
</dbReference>
<comment type="subcellular location">
    <subcellularLocation>
        <location evidence="1">Membrane</location>
        <topology evidence="1">Multi-pass membrane protein</topology>
    </subcellularLocation>
</comment>
<proteinExistence type="inferred from homology"/>
<keyword evidence="5 6" id="KW-0472">Membrane</keyword>
<dbReference type="KEGG" id="asz:ASN_1386"/>
<dbReference type="Proteomes" id="UP000056109">
    <property type="component" value="Chromosome I"/>
</dbReference>
<evidence type="ECO:0000256" key="5">
    <source>
        <dbReference type="ARBA" id="ARBA00023136"/>
    </source>
</evidence>
<evidence type="ECO:0000256" key="1">
    <source>
        <dbReference type="ARBA" id="ARBA00004141"/>
    </source>
</evidence>
<dbReference type="InterPro" id="IPR001248">
    <property type="entry name" value="Pur-cyt_permease"/>
</dbReference>
<evidence type="ECO:0000256" key="3">
    <source>
        <dbReference type="ARBA" id="ARBA00022692"/>
    </source>
</evidence>
<dbReference type="AlphaFoldDB" id="A0A0U5ESF6"/>
<gene>
    <name evidence="7" type="ORF">ASN_1386</name>
</gene>
<dbReference type="PATRIC" id="fig|446692.3.peg.1394"/>
<protein>
    <submittedName>
        <fullName evidence="7">Permease for cytosine/purines, uracil, thiamine, allantoin</fullName>
    </submittedName>
</protein>
<keyword evidence="3 6" id="KW-0812">Transmembrane</keyword>
<evidence type="ECO:0000313" key="7">
    <source>
        <dbReference type="EMBL" id="CEF40748.1"/>
    </source>
</evidence>
<dbReference type="GO" id="GO:0015205">
    <property type="term" value="F:nucleobase transmembrane transporter activity"/>
    <property type="evidence" value="ECO:0007669"/>
    <property type="project" value="TreeGrafter"/>
</dbReference>
<dbReference type="CDD" id="cd11555">
    <property type="entry name" value="SLC-NCS1sbd_u1"/>
    <property type="match status" value="1"/>
</dbReference>
<evidence type="ECO:0000256" key="6">
    <source>
        <dbReference type="SAM" id="Phobius"/>
    </source>
</evidence>
<sequence length="485" mass="53518">MPPTMDGQTDTRLINKDLAPTQARTWAWSDYLFLWMSNVHSVAGYVTAGSLFAMGLPAMDVFLALLLAICVVQLGSNLVAQPSFVSGSPFPVVARMAFGVHGAIVPAFVRGAIAVGWYGIQTWLASNALLILALKIWPYLASWAEVQQHGFAGLSTLGWATFMTVWLLQLLLFWRGMEAIRHFIDWVGPAIYIMMIALDGWLLWHAHGQIDFHVFDTSENGNFTKRVLGVLNAVSLTVAYFSPIILNFGDFSRYGKSMRDIRVGNFWGLPVNFMGFSILTLVTILLTQPVFGRIILDPVETITQIDSLSIIVVGMATFLIATIGINISANFVSAAFDFSNLSPRLLSWRKGGVIAAVGAILVTPWNLYTRPELIHFTLDVLGTFIAPLIGILLSDYYLVQKKMVDVQALYSGSPAARYWYRKGVNFRALFALIAGVGCGLIIIFTQHYMAFRNFSWIAGFCVGGISYTGLSLLLPRSHKQPQPSP</sequence>
<accession>A0A0U5ESF6</accession>
<feature type="transmembrane region" description="Helical" evidence="6">
    <location>
        <begin position="32"/>
        <end position="54"/>
    </location>
</feature>
<keyword evidence="4 6" id="KW-1133">Transmembrane helix</keyword>
<feature type="transmembrane region" description="Helical" evidence="6">
    <location>
        <begin position="61"/>
        <end position="80"/>
    </location>
</feature>
<dbReference type="PANTHER" id="PTHR30618:SF6">
    <property type="entry name" value="NCS1 FAMILY NUCLEOBASE:CATION SYMPORTER-1"/>
    <property type="match status" value="1"/>
</dbReference>
<comment type="similarity">
    <text evidence="2">Belongs to the purine-cytosine permease (2.A.39) family.</text>
</comment>
<feature type="transmembrane region" description="Helical" evidence="6">
    <location>
        <begin position="307"/>
        <end position="336"/>
    </location>
</feature>
<feature type="transmembrane region" description="Helical" evidence="6">
    <location>
        <begin position="157"/>
        <end position="174"/>
    </location>
</feature>
<feature type="transmembrane region" description="Helical" evidence="6">
    <location>
        <begin position="116"/>
        <end position="137"/>
    </location>
</feature>
<feature type="transmembrane region" description="Helical" evidence="6">
    <location>
        <begin position="266"/>
        <end position="287"/>
    </location>
</feature>
<feature type="transmembrane region" description="Helical" evidence="6">
    <location>
        <begin position="426"/>
        <end position="448"/>
    </location>
</feature>
<organism evidence="7 8">
    <name type="scientific">Acetobacter senegalensis</name>
    <dbReference type="NCBI Taxonomy" id="446692"/>
    <lineage>
        <taxon>Bacteria</taxon>
        <taxon>Pseudomonadati</taxon>
        <taxon>Pseudomonadota</taxon>
        <taxon>Alphaproteobacteria</taxon>
        <taxon>Acetobacterales</taxon>
        <taxon>Acetobacteraceae</taxon>
        <taxon>Acetobacter</taxon>
    </lineage>
</organism>
<feature type="transmembrane region" description="Helical" evidence="6">
    <location>
        <begin position="373"/>
        <end position="393"/>
    </location>
</feature>
<feature type="transmembrane region" description="Helical" evidence="6">
    <location>
        <begin position="186"/>
        <end position="207"/>
    </location>
</feature>
<keyword evidence="8" id="KW-1185">Reference proteome</keyword>
<name>A0A0U5ESF6_9PROT</name>
<dbReference type="RefSeq" id="WP_058987518.1">
    <property type="nucleotide sequence ID" value="NZ_LN606600.1"/>
</dbReference>
<evidence type="ECO:0000256" key="2">
    <source>
        <dbReference type="ARBA" id="ARBA00008974"/>
    </source>
</evidence>
<dbReference type="GO" id="GO:0005886">
    <property type="term" value="C:plasma membrane"/>
    <property type="evidence" value="ECO:0007669"/>
    <property type="project" value="TreeGrafter"/>
</dbReference>
<dbReference type="EMBL" id="LN606600">
    <property type="protein sequence ID" value="CEF40748.1"/>
    <property type="molecule type" value="Genomic_DNA"/>
</dbReference>
<evidence type="ECO:0000313" key="8">
    <source>
        <dbReference type="Proteomes" id="UP000056109"/>
    </source>
</evidence>